<feature type="domain" description="Flagellar basal-body/hook protein C-terminal" evidence="7">
    <location>
        <begin position="642"/>
        <end position="687"/>
    </location>
</feature>
<evidence type="ECO:0000259" key="7">
    <source>
        <dbReference type="Pfam" id="PF06429"/>
    </source>
</evidence>
<dbReference type="Pfam" id="PF22692">
    <property type="entry name" value="LlgE_F_G_D1"/>
    <property type="match status" value="1"/>
</dbReference>
<sequence>MSFNIGLSALNAAQQEINVTGNNIANAGTNGFKAAKSVFGDVYAASVLGGGGTQQGSGVSLQEIKQSFVQGNISFTDNTLDLAINGEGFFILQGESGIAYSRAGAFGTDKDGFVVNSDGERLQGFAPSDSGQATGGGPLSDLRVTTGEIQPRPTTFVETTINLDAAAQPSTIIGSNYVSKNGDATNVQRIAAGDPVRNGYEATAIKVIGADRQFQVLEVPANASANAVAQIFAGATGVSATGKTVGYVSGINAAAGSNPSFTVNGIAYTLDETKLGPPSNTSYQQQLADQINAGFGNLSAKVIDNGGVETVEITHTTGADLVITGGVGGNGTLNLITSKRQPDTGLFTPLGAAENIDLSSGETLVIGGIVQFRLEENVEFKLPTDAEMDNGDPAPTGVEASIFGDISQPEGLLGVAFETNQFDSKNPDTYYRSTAITIYDTVGTPHSLAMYFVKERPDDTGDTNLWSVYFEIDGRNIGFDPNSEDGLPVPARYDLRFDETGRYDPNQTPIDITNWFPVDSAGRRIGAGPVPGDPNVGEQLNNSNFRIDLSGMTAFGGDFSVQNNDQDGFAKGQLTGLEVNTRGLVSARFSNGQSRVLGEVALANFANPSGLANLGGSKFAETSESGAASISGAGTAGLGAIQSGALEDSNVDLPTELVQLIISQRNYQAAAQIISATDDSTQTIINL</sequence>
<evidence type="ECO:0000256" key="1">
    <source>
        <dbReference type="ARBA" id="ARBA00004117"/>
    </source>
</evidence>
<dbReference type="InterPro" id="IPR001444">
    <property type="entry name" value="Flag_bb_rod_N"/>
</dbReference>
<dbReference type="Pfam" id="PF07559">
    <property type="entry name" value="FlgE_D2"/>
    <property type="match status" value="1"/>
</dbReference>
<dbReference type="InterPro" id="IPR011491">
    <property type="entry name" value="FlgE_D2"/>
</dbReference>
<dbReference type="InterPro" id="IPR037058">
    <property type="entry name" value="Falgellar_hook_FlgE_sf"/>
</dbReference>
<dbReference type="KEGG" id="pspi:PS2015_2014"/>
<dbReference type="GO" id="GO:0005829">
    <property type="term" value="C:cytosol"/>
    <property type="evidence" value="ECO:0007669"/>
    <property type="project" value="TreeGrafter"/>
</dbReference>
<dbReference type="PANTHER" id="PTHR30435:SF1">
    <property type="entry name" value="FLAGELLAR HOOK PROTEIN FLGE"/>
    <property type="match status" value="1"/>
</dbReference>
<feature type="domain" description="Flagellar basal body rod protein N-terminal" evidence="6">
    <location>
        <begin position="4"/>
        <end position="33"/>
    </location>
</feature>
<protein>
    <recommendedName>
        <fullName evidence="3 5">Flagellar hook protein FlgE</fullName>
    </recommendedName>
</protein>
<dbReference type="RefSeq" id="WP_058022125.1">
    <property type="nucleotide sequence ID" value="NZ_CP013189.1"/>
</dbReference>
<dbReference type="PANTHER" id="PTHR30435">
    <property type="entry name" value="FLAGELLAR PROTEIN"/>
    <property type="match status" value="1"/>
</dbReference>
<name>A0A0S2KFB0_9GAMM</name>
<dbReference type="STRING" id="1249552.PS2015_2014"/>
<dbReference type="Pfam" id="PF00460">
    <property type="entry name" value="Flg_bb_rod"/>
    <property type="match status" value="1"/>
</dbReference>
<comment type="function">
    <text evidence="5">A flexible structure which links the flagellar filament to the drive apparatus in the basal body.</text>
</comment>
<evidence type="ECO:0000256" key="2">
    <source>
        <dbReference type="ARBA" id="ARBA00009677"/>
    </source>
</evidence>
<accession>A0A0S2KFB0</accession>
<dbReference type="PATRIC" id="fig|1249552.3.peg.2020"/>
<evidence type="ECO:0000313" key="10">
    <source>
        <dbReference type="EMBL" id="ALO46655.1"/>
    </source>
</evidence>
<dbReference type="AlphaFoldDB" id="A0A0S2KFB0"/>
<dbReference type="Gene3D" id="2.60.98.20">
    <property type="entry name" value="Flagellar hook protein FlgE"/>
    <property type="match status" value="1"/>
</dbReference>
<gene>
    <name evidence="10" type="ORF">PS2015_2014</name>
</gene>
<dbReference type="InterPro" id="IPR010930">
    <property type="entry name" value="Flg_bb/hook_C_dom"/>
</dbReference>
<dbReference type="GO" id="GO:0071978">
    <property type="term" value="P:bacterial-type flagellum-dependent swarming motility"/>
    <property type="evidence" value="ECO:0007669"/>
    <property type="project" value="TreeGrafter"/>
</dbReference>
<evidence type="ECO:0000313" key="11">
    <source>
        <dbReference type="Proteomes" id="UP000065641"/>
    </source>
</evidence>
<evidence type="ECO:0000259" key="6">
    <source>
        <dbReference type="Pfam" id="PF00460"/>
    </source>
</evidence>
<comment type="similarity">
    <text evidence="2 5">Belongs to the flagella basal body rod proteins family.</text>
</comment>
<feature type="domain" description="Flagellar hook protein FlgE D2" evidence="8">
    <location>
        <begin position="420"/>
        <end position="569"/>
    </location>
</feature>
<keyword evidence="11" id="KW-1185">Reference proteome</keyword>
<dbReference type="NCBIfam" id="TIGR03506">
    <property type="entry name" value="FlgEFG_subfam"/>
    <property type="match status" value="2"/>
</dbReference>
<proteinExistence type="inferred from homology"/>
<dbReference type="InterPro" id="IPR053967">
    <property type="entry name" value="LlgE_F_G-like_D1"/>
</dbReference>
<evidence type="ECO:0000259" key="9">
    <source>
        <dbReference type="Pfam" id="PF22692"/>
    </source>
</evidence>
<reference evidence="10 11" key="1">
    <citation type="submission" date="2015-11" db="EMBL/GenBank/DDBJ databases">
        <authorList>
            <person name="Zhang Y."/>
            <person name="Guo Z."/>
        </authorList>
    </citation>
    <scope>NUCLEOTIDE SEQUENCE [LARGE SCALE GENOMIC DNA]</scope>
    <source>
        <strain evidence="10 11">KCTC 32221</strain>
    </source>
</reference>
<feature type="domain" description="Flagellar hook protein FlgE/F/G-like D1" evidence="9">
    <location>
        <begin position="83"/>
        <end position="148"/>
    </location>
</feature>
<dbReference type="EMBL" id="CP013189">
    <property type="protein sequence ID" value="ALO46655.1"/>
    <property type="molecule type" value="Genomic_DNA"/>
</dbReference>
<dbReference type="Pfam" id="PF06429">
    <property type="entry name" value="Flg_bbr_C"/>
    <property type="match status" value="1"/>
</dbReference>
<dbReference type="SUPFAM" id="SSF117143">
    <property type="entry name" value="Flagellar hook protein flgE"/>
    <property type="match status" value="1"/>
</dbReference>
<evidence type="ECO:0000256" key="5">
    <source>
        <dbReference type="RuleBase" id="RU362116"/>
    </source>
</evidence>
<organism evidence="10 11">
    <name type="scientific">Pseudohongiella spirulinae</name>
    <dbReference type="NCBI Taxonomy" id="1249552"/>
    <lineage>
        <taxon>Bacteria</taxon>
        <taxon>Pseudomonadati</taxon>
        <taxon>Pseudomonadota</taxon>
        <taxon>Gammaproteobacteria</taxon>
        <taxon>Pseudomonadales</taxon>
        <taxon>Pseudohongiellaceae</taxon>
        <taxon>Pseudohongiella</taxon>
    </lineage>
</organism>
<dbReference type="Proteomes" id="UP000065641">
    <property type="component" value="Chromosome"/>
</dbReference>
<evidence type="ECO:0000259" key="8">
    <source>
        <dbReference type="Pfam" id="PF07559"/>
    </source>
</evidence>
<dbReference type="OrthoDB" id="8578401at2"/>
<dbReference type="InterPro" id="IPR037925">
    <property type="entry name" value="FlgE/F/G-like"/>
</dbReference>
<dbReference type="GO" id="GO:0009424">
    <property type="term" value="C:bacterial-type flagellum hook"/>
    <property type="evidence" value="ECO:0007669"/>
    <property type="project" value="TreeGrafter"/>
</dbReference>
<dbReference type="GO" id="GO:0009425">
    <property type="term" value="C:bacterial-type flagellum basal body"/>
    <property type="evidence" value="ECO:0007669"/>
    <property type="project" value="UniProtKB-SubCell"/>
</dbReference>
<evidence type="ECO:0000256" key="3">
    <source>
        <dbReference type="ARBA" id="ARBA00019015"/>
    </source>
</evidence>
<comment type="subcellular location">
    <subcellularLocation>
        <location evidence="1 5">Bacterial flagellum basal body</location>
    </subcellularLocation>
</comment>
<keyword evidence="4 5" id="KW-0975">Bacterial flagellum</keyword>
<dbReference type="InterPro" id="IPR020013">
    <property type="entry name" value="Flagellar_FlgE/F/G"/>
</dbReference>
<evidence type="ECO:0000256" key="4">
    <source>
        <dbReference type="ARBA" id="ARBA00023143"/>
    </source>
</evidence>